<dbReference type="Proteomes" id="UP000095284">
    <property type="component" value="Unplaced"/>
</dbReference>
<feature type="region of interest" description="Disordered" evidence="1">
    <location>
        <begin position="136"/>
        <end position="155"/>
    </location>
</feature>
<dbReference type="EMBL" id="CAJFCV020000004">
    <property type="protein sequence ID" value="CAG9118609.1"/>
    <property type="molecule type" value="Genomic_DNA"/>
</dbReference>
<dbReference type="EMBL" id="CAJFDI010000004">
    <property type="protein sequence ID" value="CAD5228139.1"/>
    <property type="molecule type" value="Genomic_DNA"/>
</dbReference>
<feature type="region of interest" description="Disordered" evidence="1">
    <location>
        <begin position="99"/>
        <end position="128"/>
    </location>
</feature>
<dbReference type="AlphaFoldDB" id="A0A1I7SUL1"/>
<sequence length="317" mass="36371">MEQSVDARLLPNHSSNLPEPNGNGNMRGSCPDLSDDQLRMWDDILYKAIQNEREALQNKEEHLNKFRRKTFDPSITQRARSNTPMNTSIYEICAPVDVEGNENNDNVLTGGEDDCDENGNLSNPTTSLDEAFDLRSNSSSTKENQVNPPARNSEDLAKRLRKELEDLQFRNTCEWQTSNGEVMKINTNPLFDVGAEFPQNRRKSVDFSARRTSTHFDADNFNPTHITNYDAHKHPFGTTSLYMPNGEKPSKCSFEEDYFEGMNIRVNPFEESDDIALEEADCPPATRFQQLQWAIQRQKDKYNDQLQMPERVCCNLM</sequence>
<reference evidence="3" key="2">
    <citation type="submission" date="2020-08" db="EMBL/GenBank/DDBJ databases">
        <authorList>
            <person name="Kikuchi T."/>
        </authorList>
    </citation>
    <scope>NUCLEOTIDE SEQUENCE</scope>
    <source>
        <strain evidence="2">Ka4C1</strain>
    </source>
</reference>
<name>A0A1I7SUL1_BURXY</name>
<reference evidence="6" key="1">
    <citation type="submission" date="2016-11" db="UniProtKB">
        <authorList>
            <consortium name="WormBaseParasite"/>
        </authorList>
    </citation>
    <scope>IDENTIFICATION</scope>
</reference>
<evidence type="ECO:0000313" key="2">
    <source>
        <dbReference type="EMBL" id="CAD5228139.1"/>
    </source>
</evidence>
<feature type="compositionally biased region" description="Polar residues" evidence="1">
    <location>
        <begin position="12"/>
        <end position="26"/>
    </location>
</feature>
<evidence type="ECO:0000313" key="5">
    <source>
        <dbReference type="Proteomes" id="UP000659654"/>
    </source>
</evidence>
<feature type="region of interest" description="Disordered" evidence="1">
    <location>
        <begin position="1"/>
        <end position="34"/>
    </location>
</feature>
<proteinExistence type="predicted"/>
<protein>
    <submittedName>
        <fullName evidence="2">(pine wood nematode) hypothetical protein</fullName>
    </submittedName>
</protein>
<dbReference type="eggNOG" id="ENOG502SED6">
    <property type="taxonomic scope" value="Eukaryota"/>
</dbReference>
<accession>A0A1I7SUL1</accession>
<dbReference type="OrthoDB" id="5919013at2759"/>
<evidence type="ECO:0000313" key="3">
    <source>
        <dbReference type="EMBL" id="CAG9118609.1"/>
    </source>
</evidence>
<dbReference type="WBParaSite" id="BXY_1673300.1">
    <property type="protein sequence ID" value="BXY_1673300.1"/>
    <property type="gene ID" value="BXY_1673300"/>
</dbReference>
<keyword evidence="5" id="KW-1185">Reference proteome</keyword>
<evidence type="ECO:0000313" key="4">
    <source>
        <dbReference type="Proteomes" id="UP000095284"/>
    </source>
</evidence>
<dbReference type="Proteomes" id="UP000582659">
    <property type="component" value="Unassembled WGS sequence"/>
</dbReference>
<feature type="compositionally biased region" description="Polar residues" evidence="1">
    <location>
        <begin position="119"/>
        <end position="128"/>
    </location>
</feature>
<organism evidence="4 6">
    <name type="scientific">Bursaphelenchus xylophilus</name>
    <name type="common">Pinewood nematode worm</name>
    <name type="synonym">Aphelenchoides xylophilus</name>
    <dbReference type="NCBI Taxonomy" id="6326"/>
    <lineage>
        <taxon>Eukaryota</taxon>
        <taxon>Metazoa</taxon>
        <taxon>Ecdysozoa</taxon>
        <taxon>Nematoda</taxon>
        <taxon>Chromadorea</taxon>
        <taxon>Rhabditida</taxon>
        <taxon>Tylenchina</taxon>
        <taxon>Tylenchomorpha</taxon>
        <taxon>Aphelenchoidea</taxon>
        <taxon>Aphelenchoididae</taxon>
        <taxon>Bursaphelenchus</taxon>
    </lineage>
</organism>
<evidence type="ECO:0000313" key="6">
    <source>
        <dbReference type="WBParaSite" id="BXY_1673300.1"/>
    </source>
</evidence>
<evidence type="ECO:0000256" key="1">
    <source>
        <dbReference type="SAM" id="MobiDB-lite"/>
    </source>
</evidence>
<dbReference type="Proteomes" id="UP000659654">
    <property type="component" value="Unassembled WGS sequence"/>
</dbReference>
<gene>
    <name evidence="2" type="ORF">BXYJ_LOCUS10295</name>
</gene>
<feature type="compositionally biased region" description="Polar residues" evidence="1">
    <location>
        <begin position="136"/>
        <end position="147"/>
    </location>
</feature>